<comment type="caution">
    <text evidence="1">The sequence shown here is derived from an EMBL/GenBank/DDBJ whole genome shotgun (WGS) entry which is preliminary data.</text>
</comment>
<organism evidence="1 2">
    <name type="scientific">Ameca splendens</name>
    <dbReference type="NCBI Taxonomy" id="208324"/>
    <lineage>
        <taxon>Eukaryota</taxon>
        <taxon>Metazoa</taxon>
        <taxon>Chordata</taxon>
        <taxon>Craniata</taxon>
        <taxon>Vertebrata</taxon>
        <taxon>Euteleostomi</taxon>
        <taxon>Actinopterygii</taxon>
        <taxon>Neopterygii</taxon>
        <taxon>Teleostei</taxon>
        <taxon>Neoteleostei</taxon>
        <taxon>Acanthomorphata</taxon>
        <taxon>Ovalentaria</taxon>
        <taxon>Atherinomorphae</taxon>
        <taxon>Cyprinodontiformes</taxon>
        <taxon>Goodeidae</taxon>
        <taxon>Ameca</taxon>
    </lineage>
</organism>
<proteinExistence type="predicted"/>
<accession>A0ABV0XGJ0</accession>
<name>A0ABV0XGJ0_9TELE</name>
<evidence type="ECO:0000313" key="2">
    <source>
        <dbReference type="Proteomes" id="UP001469553"/>
    </source>
</evidence>
<protein>
    <submittedName>
        <fullName evidence="1">Uncharacterized protein</fullName>
    </submittedName>
</protein>
<gene>
    <name evidence="1" type="ORF">AMECASPLE_021325</name>
</gene>
<reference evidence="1 2" key="1">
    <citation type="submission" date="2021-06" db="EMBL/GenBank/DDBJ databases">
        <authorList>
            <person name="Palmer J.M."/>
        </authorList>
    </citation>
    <scope>NUCLEOTIDE SEQUENCE [LARGE SCALE GENOMIC DNA]</scope>
    <source>
        <strain evidence="1 2">AS_MEX2019</strain>
        <tissue evidence="1">Muscle</tissue>
    </source>
</reference>
<evidence type="ECO:0000313" key="1">
    <source>
        <dbReference type="EMBL" id="MEQ2280574.1"/>
    </source>
</evidence>
<dbReference type="EMBL" id="JAHRIP010001832">
    <property type="protein sequence ID" value="MEQ2280574.1"/>
    <property type="molecule type" value="Genomic_DNA"/>
</dbReference>
<sequence length="166" mass="18619">MPAMRTKLLLCLYRDRIAPNKGPLTPYFLSVCHGTTRDMVKCLFQVPKTHLDWLCKLPRNLKHPVEGVELVQCSTARTKTTLLFLKKVRLSVRFSLSAEVNPNKHSGIGLPREAEESDPPVVRTHPPVPLLMKGDHYTSVCQSRGTVPDCHAMLNRCVSHNSPTTP</sequence>
<keyword evidence="2" id="KW-1185">Reference proteome</keyword>
<dbReference type="Proteomes" id="UP001469553">
    <property type="component" value="Unassembled WGS sequence"/>
</dbReference>